<comment type="caution">
    <text evidence="1">The sequence shown here is derived from an EMBL/GenBank/DDBJ whole genome shotgun (WGS) entry which is preliminary data.</text>
</comment>
<dbReference type="AlphaFoldDB" id="A0A1E5FAY3"/>
<protein>
    <submittedName>
        <fullName evidence="1">Uncharacterized protein</fullName>
    </submittedName>
</protein>
<sequence>MRVFMETELKLSELKELVTTKDVILLTSIEVSAVSWLIDCYQDNTDIDIIENARQLDTEAILAQCRKSLSESKKVILTAQFRSQLPIINLASLCNEKRKSLTNIELSGWDEEKRLPHSFSSF</sequence>
<dbReference type="OrthoDB" id="5898503at2"/>
<dbReference type="RefSeq" id="WP_019826101.1">
    <property type="nucleotide sequence ID" value="NZ_AJZD02000360.1"/>
</dbReference>
<proteinExistence type="predicted"/>
<evidence type="ECO:0000313" key="1">
    <source>
        <dbReference type="EMBL" id="OEF84844.1"/>
    </source>
</evidence>
<reference evidence="1 2" key="1">
    <citation type="journal article" date="2012" name="Science">
        <title>Ecological populations of bacteria act as socially cohesive units of antibiotic production and resistance.</title>
        <authorList>
            <person name="Cordero O.X."/>
            <person name="Wildschutte H."/>
            <person name="Kirkup B."/>
            <person name="Proehl S."/>
            <person name="Ngo L."/>
            <person name="Hussain F."/>
            <person name="Le Roux F."/>
            <person name="Mincer T."/>
            <person name="Polz M.F."/>
        </authorList>
    </citation>
    <scope>NUCLEOTIDE SEQUENCE [LARGE SCALE GENOMIC DNA]</scope>
    <source>
        <strain evidence="1 2">12E03</strain>
    </source>
</reference>
<evidence type="ECO:0000313" key="2">
    <source>
        <dbReference type="Proteomes" id="UP000094802"/>
    </source>
</evidence>
<dbReference type="Proteomes" id="UP000094802">
    <property type="component" value="Unassembled WGS sequence"/>
</dbReference>
<name>A0A1E5FAY3_VIBSP</name>
<organism evidence="1 2">
    <name type="scientific">Vibrio splendidus 12E03</name>
    <dbReference type="NCBI Taxonomy" id="1191305"/>
    <lineage>
        <taxon>Bacteria</taxon>
        <taxon>Pseudomonadati</taxon>
        <taxon>Pseudomonadota</taxon>
        <taxon>Gammaproteobacteria</taxon>
        <taxon>Vibrionales</taxon>
        <taxon>Vibrionaceae</taxon>
        <taxon>Vibrio</taxon>
    </lineage>
</organism>
<gene>
    <name evidence="1" type="ORF">A142_13625</name>
</gene>
<dbReference type="EMBL" id="AJZD02000360">
    <property type="protein sequence ID" value="OEF84844.1"/>
    <property type="molecule type" value="Genomic_DNA"/>
</dbReference>
<accession>A0A1E5FAY3</accession>